<keyword evidence="2" id="KW-1185">Reference proteome</keyword>
<evidence type="ECO:0000313" key="2">
    <source>
        <dbReference type="Proteomes" id="UP000675431"/>
    </source>
</evidence>
<comment type="caution">
    <text evidence="1">The sequence shown here is derived from an EMBL/GenBank/DDBJ whole genome shotgun (WGS) entry which is preliminary data.</text>
</comment>
<accession>A0A941HTJ5</accession>
<sequence length="191" mass="22283">MAVNDRKCPACDSTDVIPIVYGEPDYHLASEADEGKVILGGCVVMPNSPEYHCRNCEKEWNREELIIHAYEQIDQLEMTIGGFSEGHTNIIIDFINQTIALSHSYIEEDSFHRKLTNDEVKDIRIKLWSVDILNWKRRYSNAQILDGQQWVVILYRSRNRQNLKRSGDNQYPEQWNDFCKIMSDITGRKIC</sequence>
<evidence type="ECO:0000313" key="1">
    <source>
        <dbReference type="EMBL" id="MBR7554002.1"/>
    </source>
</evidence>
<dbReference type="RefSeq" id="WP_212369910.1">
    <property type="nucleotide sequence ID" value="NZ_JAGSIE010000021.1"/>
</dbReference>
<protein>
    <submittedName>
        <fullName evidence="1">Uncharacterized protein</fullName>
    </submittedName>
</protein>
<name>A0A941HTJ5_9BACI</name>
<dbReference type="EMBL" id="JAGSIE010000021">
    <property type="protein sequence ID" value="MBR7554002.1"/>
    <property type="molecule type" value="Genomic_DNA"/>
</dbReference>
<dbReference type="Proteomes" id="UP000675431">
    <property type="component" value="Unassembled WGS sequence"/>
</dbReference>
<dbReference type="AlphaFoldDB" id="A0A941HTJ5"/>
<reference evidence="1 2" key="1">
    <citation type="submission" date="2021-04" db="EMBL/GenBank/DDBJ databases">
        <title>Allobacillus sp. nov. SKP8-2 isolated from shrimp paste.</title>
        <authorList>
            <person name="Tanasupawat S."/>
            <person name="Yiamsombat S."/>
            <person name="Kanchanasin P."/>
            <person name="Kuncharoen N."/>
        </authorList>
    </citation>
    <scope>NUCLEOTIDE SEQUENCE [LARGE SCALE GENOMIC DNA]</scope>
    <source>
        <strain evidence="1 2">SKP8-2</strain>
    </source>
</reference>
<proteinExistence type="predicted"/>
<gene>
    <name evidence="1" type="ORF">KC820_07530</name>
</gene>
<organism evidence="1 2">
    <name type="scientific">Allobacillus saliphilus</name>
    <dbReference type="NCBI Taxonomy" id="2912308"/>
    <lineage>
        <taxon>Bacteria</taxon>
        <taxon>Bacillati</taxon>
        <taxon>Bacillota</taxon>
        <taxon>Bacilli</taxon>
        <taxon>Bacillales</taxon>
        <taxon>Bacillaceae</taxon>
        <taxon>Allobacillus</taxon>
    </lineage>
</organism>